<comment type="caution">
    <text evidence="2">The sequence shown here is derived from an EMBL/GenBank/DDBJ whole genome shotgun (WGS) entry which is preliminary data.</text>
</comment>
<dbReference type="AlphaFoldDB" id="A0AAV1P9I8"/>
<evidence type="ECO:0000313" key="2">
    <source>
        <dbReference type="EMBL" id="CAK6968469.1"/>
    </source>
</evidence>
<name>A0AAV1P9I8_SCOSC</name>
<organism evidence="2 3">
    <name type="scientific">Scomber scombrus</name>
    <name type="common">Atlantic mackerel</name>
    <name type="synonym">Scomber vernalis</name>
    <dbReference type="NCBI Taxonomy" id="13677"/>
    <lineage>
        <taxon>Eukaryota</taxon>
        <taxon>Metazoa</taxon>
        <taxon>Chordata</taxon>
        <taxon>Craniata</taxon>
        <taxon>Vertebrata</taxon>
        <taxon>Euteleostomi</taxon>
        <taxon>Actinopterygii</taxon>
        <taxon>Neopterygii</taxon>
        <taxon>Teleostei</taxon>
        <taxon>Neoteleostei</taxon>
        <taxon>Acanthomorphata</taxon>
        <taxon>Pelagiaria</taxon>
        <taxon>Scombriformes</taxon>
        <taxon>Scombridae</taxon>
        <taxon>Scomber</taxon>
    </lineage>
</organism>
<keyword evidence="3" id="KW-1185">Reference proteome</keyword>
<dbReference type="Proteomes" id="UP001314229">
    <property type="component" value="Unassembled WGS sequence"/>
</dbReference>
<proteinExistence type="predicted"/>
<protein>
    <submittedName>
        <fullName evidence="2">Uncharacterized protein LOC119894906</fullName>
    </submittedName>
</protein>
<evidence type="ECO:0000313" key="3">
    <source>
        <dbReference type="Proteomes" id="UP001314229"/>
    </source>
</evidence>
<sequence length="125" mass="14386">MSGSNVRGELRIDHSQHETHPPREPWKSSVFLQTHRLLENPALLLPHHPVRKTINPTIRGTKQRAEPGHRWLRVVSASHHAPAVPLSSNALHRLHFFRNIRRLPRLNVHVYGGTPHNQILPLNQI</sequence>
<feature type="compositionally biased region" description="Basic and acidic residues" evidence="1">
    <location>
        <begin position="8"/>
        <end position="26"/>
    </location>
</feature>
<evidence type="ECO:0000256" key="1">
    <source>
        <dbReference type="SAM" id="MobiDB-lite"/>
    </source>
</evidence>
<reference evidence="2 3" key="1">
    <citation type="submission" date="2024-01" db="EMBL/GenBank/DDBJ databases">
        <authorList>
            <person name="Alioto T."/>
            <person name="Alioto T."/>
            <person name="Gomez Garrido J."/>
        </authorList>
    </citation>
    <scope>NUCLEOTIDE SEQUENCE [LARGE SCALE GENOMIC DNA]</scope>
</reference>
<dbReference type="EMBL" id="CAWUFR010000119">
    <property type="protein sequence ID" value="CAK6968469.1"/>
    <property type="molecule type" value="Genomic_DNA"/>
</dbReference>
<gene>
    <name evidence="2" type="ORF">FSCOSCO3_A011294</name>
</gene>
<feature type="region of interest" description="Disordered" evidence="1">
    <location>
        <begin position="1"/>
        <end position="26"/>
    </location>
</feature>
<accession>A0AAV1P9I8</accession>